<name>A0AAT9FS48_9BACT</name>
<feature type="chain" id="PRO_5043557626" description="Ice-binding protein C-terminal domain-containing protein" evidence="1">
    <location>
        <begin position="24"/>
        <end position="230"/>
    </location>
</feature>
<gene>
    <name evidence="3" type="ORF">NT6N_37690</name>
</gene>
<evidence type="ECO:0000313" key="3">
    <source>
        <dbReference type="EMBL" id="BDS08729.1"/>
    </source>
</evidence>
<dbReference type="Pfam" id="PF07589">
    <property type="entry name" value="PEP-CTERM"/>
    <property type="match status" value="1"/>
</dbReference>
<protein>
    <recommendedName>
        <fullName evidence="2">Ice-binding protein C-terminal domain-containing protein</fullName>
    </recommendedName>
</protein>
<keyword evidence="1" id="KW-0732">Signal</keyword>
<sequence>MKKTIMTTALAVAFGAAPLASHAVITVLSINGGNADGFTATTPSLNTATPAGDKDNLWGFSSTNNQALLGSGDGTGETTSLSGQVWVSRGDNPGGEDNPILTTSISGLDTGTLYNVYGYYLSSNGPSDNWGMQIKLGTDASFTTYTAADGEVLDSSNGGAGTTFSFLRRVYLGQSTLGSSTVDVNFDDIGPGAGTRGFIKGVGIEAVPEPSSAALLGLGGLALILRRRRS</sequence>
<proteinExistence type="predicted"/>
<dbReference type="AlphaFoldDB" id="A0AAT9FS48"/>
<dbReference type="NCBIfam" id="TIGR02595">
    <property type="entry name" value="PEP_CTERM"/>
    <property type="match status" value="1"/>
</dbReference>
<evidence type="ECO:0000259" key="2">
    <source>
        <dbReference type="Pfam" id="PF07589"/>
    </source>
</evidence>
<evidence type="ECO:0000256" key="1">
    <source>
        <dbReference type="SAM" id="SignalP"/>
    </source>
</evidence>
<accession>A0AAT9FS48</accession>
<reference evidence="3" key="1">
    <citation type="submission" date="2024-07" db="EMBL/GenBank/DDBJ databases">
        <title>Complete genome sequence of Verrucomicrobiaceae bacterium NT6N.</title>
        <authorList>
            <person name="Huang C."/>
            <person name="Takami H."/>
            <person name="Hamasaki K."/>
        </authorList>
    </citation>
    <scope>NUCLEOTIDE SEQUENCE</scope>
    <source>
        <strain evidence="3">NT6N</strain>
    </source>
</reference>
<dbReference type="KEGG" id="osu:NT6N_37690"/>
<organism evidence="3">
    <name type="scientific">Oceaniferula spumae</name>
    <dbReference type="NCBI Taxonomy" id="2979115"/>
    <lineage>
        <taxon>Bacteria</taxon>
        <taxon>Pseudomonadati</taxon>
        <taxon>Verrucomicrobiota</taxon>
        <taxon>Verrucomicrobiia</taxon>
        <taxon>Verrucomicrobiales</taxon>
        <taxon>Verrucomicrobiaceae</taxon>
        <taxon>Oceaniferula</taxon>
    </lineage>
</organism>
<feature type="domain" description="Ice-binding protein C-terminal" evidence="2">
    <location>
        <begin position="206"/>
        <end position="228"/>
    </location>
</feature>
<feature type="signal peptide" evidence="1">
    <location>
        <begin position="1"/>
        <end position="23"/>
    </location>
</feature>
<dbReference type="InterPro" id="IPR013424">
    <property type="entry name" value="Ice-binding_C"/>
</dbReference>
<dbReference type="EMBL" id="AP026866">
    <property type="protein sequence ID" value="BDS08729.1"/>
    <property type="molecule type" value="Genomic_DNA"/>
</dbReference>